<evidence type="ECO:0000313" key="2">
    <source>
        <dbReference type="EMBL" id="KAF2209522.1"/>
    </source>
</evidence>
<keyword evidence="1" id="KW-0732">Signal</keyword>
<dbReference type="Proteomes" id="UP000799539">
    <property type="component" value="Unassembled WGS sequence"/>
</dbReference>
<protein>
    <recommendedName>
        <fullName evidence="4">Ig-like domain-containing protein</fullName>
    </recommendedName>
</protein>
<dbReference type="EMBL" id="ML992686">
    <property type="protein sequence ID" value="KAF2209522.1"/>
    <property type="molecule type" value="Genomic_DNA"/>
</dbReference>
<reference evidence="2" key="1">
    <citation type="journal article" date="2020" name="Stud. Mycol.">
        <title>101 Dothideomycetes genomes: a test case for predicting lifestyles and emergence of pathogens.</title>
        <authorList>
            <person name="Haridas S."/>
            <person name="Albert R."/>
            <person name="Binder M."/>
            <person name="Bloem J."/>
            <person name="Labutti K."/>
            <person name="Salamov A."/>
            <person name="Andreopoulos B."/>
            <person name="Baker S."/>
            <person name="Barry K."/>
            <person name="Bills G."/>
            <person name="Bluhm B."/>
            <person name="Cannon C."/>
            <person name="Castanera R."/>
            <person name="Culley D."/>
            <person name="Daum C."/>
            <person name="Ezra D."/>
            <person name="Gonzalez J."/>
            <person name="Henrissat B."/>
            <person name="Kuo A."/>
            <person name="Liang C."/>
            <person name="Lipzen A."/>
            <person name="Lutzoni F."/>
            <person name="Magnuson J."/>
            <person name="Mondo S."/>
            <person name="Nolan M."/>
            <person name="Ohm R."/>
            <person name="Pangilinan J."/>
            <person name="Park H.-J."/>
            <person name="Ramirez L."/>
            <person name="Alfaro M."/>
            <person name="Sun H."/>
            <person name="Tritt A."/>
            <person name="Yoshinaga Y."/>
            <person name="Zwiers L.-H."/>
            <person name="Turgeon B."/>
            <person name="Goodwin S."/>
            <person name="Spatafora J."/>
            <person name="Crous P."/>
            <person name="Grigoriev I."/>
        </authorList>
    </citation>
    <scope>NUCLEOTIDE SEQUENCE</scope>
    <source>
        <strain evidence="2">SCOH1-5</strain>
    </source>
</reference>
<name>A0A6A6F6L9_9PEZI</name>
<organism evidence="2 3">
    <name type="scientific">Cercospora zeae-maydis SCOH1-5</name>
    <dbReference type="NCBI Taxonomy" id="717836"/>
    <lineage>
        <taxon>Eukaryota</taxon>
        <taxon>Fungi</taxon>
        <taxon>Dikarya</taxon>
        <taxon>Ascomycota</taxon>
        <taxon>Pezizomycotina</taxon>
        <taxon>Dothideomycetes</taxon>
        <taxon>Dothideomycetidae</taxon>
        <taxon>Mycosphaerellales</taxon>
        <taxon>Mycosphaerellaceae</taxon>
        <taxon>Cercospora</taxon>
    </lineage>
</organism>
<sequence length="124" mass="13298">MHLTSIVSVAVTILGVVSAQAQQQKQCQNCTIYCGRDLKALPQRNGVSRWTNDDIFNALVNKDGNNGPRRDQLNGKFNGALFKCTTEAGRNRPVRLTWVKTCGNGNCQIGGGGDGACTGRGQCL</sequence>
<feature type="signal peptide" evidence="1">
    <location>
        <begin position="1"/>
        <end position="19"/>
    </location>
</feature>
<evidence type="ECO:0000313" key="3">
    <source>
        <dbReference type="Proteomes" id="UP000799539"/>
    </source>
</evidence>
<feature type="chain" id="PRO_5025608516" description="Ig-like domain-containing protein" evidence="1">
    <location>
        <begin position="20"/>
        <end position="124"/>
    </location>
</feature>
<evidence type="ECO:0000256" key="1">
    <source>
        <dbReference type="SAM" id="SignalP"/>
    </source>
</evidence>
<proteinExistence type="predicted"/>
<keyword evidence="3" id="KW-1185">Reference proteome</keyword>
<dbReference type="AlphaFoldDB" id="A0A6A6F6L9"/>
<evidence type="ECO:0008006" key="4">
    <source>
        <dbReference type="Google" id="ProtNLM"/>
    </source>
</evidence>
<accession>A0A6A6F6L9</accession>
<gene>
    <name evidence="2" type="ORF">CERZMDRAFT_86846</name>
</gene>